<sequence length="154" mass="17273">MAKVSRFGHSMVIDRVNGVGNLYSSILRRASIRTTDGTIGVVWLDPLGRLSIIRYSRVAEQADRMRSRSLGLLADLAQSTRARRLRLAPASIDYRSSSSRSFVKRPRQTSIHSGTSVVSVLKSRCNPRMSLQRWGAVKWRKSKLLRATDSLQST</sequence>
<accession>A0A067NJI4</accession>
<reference evidence="2" key="1">
    <citation type="journal article" date="2014" name="Proc. Natl. Acad. Sci. U.S.A.">
        <title>Extensive sampling of basidiomycete genomes demonstrates inadequacy of the white-rot/brown-rot paradigm for wood decay fungi.</title>
        <authorList>
            <person name="Riley R."/>
            <person name="Salamov A.A."/>
            <person name="Brown D.W."/>
            <person name="Nagy L.G."/>
            <person name="Floudas D."/>
            <person name="Held B.W."/>
            <person name="Levasseur A."/>
            <person name="Lombard V."/>
            <person name="Morin E."/>
            <person name="Otillar R."/>
            <person name="Lindquist E.A."/>
            <person name="Sun H."/>
            <person name="LaButti K.M."/>
            <person name="Schmutz J."/>
            <person name="Jabbour D."/>
            <person name="Luo H."/>
            <person name="Baker S.E."/>
            <person name="Pisabarro A.G."/>
            <person name="Walton J.D."/>
            <person name="Blanchette R.A."/>
            <person name="Henrissat B."/>
            <person name="Martin F."/>
            <person name="Cullen D."/>
            <person name="Hibbett D.S."/>
            <person name="Grigoriev I.V."/>
        </authorList>
    </citation>
    <scope>NUCLEOTIDE SEQUENCE [LARGE SCALE GENOMIC DNA]</scope>
    <source>
        <strain evidence="2">PC15</strain>
    </source>
</reference>
<dbReference type="HOGENOM" id="CLU_1704974_0_0_1"/>
<dbReference type="EMBL" id="KL198008">
    <property type="protein sequence ID" value="KDQ28213.1"/>
    <property type="molecule type" value="Genomic_DNA"/>
</dbReference>
<evidence type="ECO:0000313" key="1">
    <source>
        <dbReference type="EMBL" id="KDQ28213.1"/>
    </source>
</evidence>
<organism evidence="1 2">
    <name type="scientific">Pleurotus ostreatus (strain PC15)</name>
    <name type="common">Oyster mushroom</name>
    <dbReference type="NCBI Taxonomy" id="1137138"/>
    <lineage>
        <taxon>Eukaryota</taxon>
        <taxon>Fungi</taxon>
        <taxon>Dikarya</taxon>
        <taxon>Basidiomycota</taxon>
        <taxon>Agaricomycotina</taxon>
        <taxon>Agaricomycetes</taxon>
        <taxon>Agaricomycetidae</taxon>
        <taxon>Agaricales</taxon>
        <taxon>Pleurotineae</taxon>
        <taxon>Pleurotaceae</taxon>
        <taxon>Pleurotus</taxon>
    </lineage>
</organism>
<proteinExistence type="predicted"/>
<protein>
    <submittedName>
        <fullName evidence="1">Uncharacterized protein</fullName>
    </submittedName>
</protein>
<evidence type="ECO:0000313" key="2">
    <source>
        <dbReference type="Proteomes" id="UP000027073"/>
    </source>
</evidence>
<name>A0A067NJI4_PLEO1</name>
<dbReference type="InParanoid" id="A0A067NJI4"/>
<dbReference type="AlphaFoldDB" id="A0A067NJI4"/>
<gene>
    <name evidence="1" type="ORF">PLEOSDRAFT_1077151</name>
</gene>
<dbReference type="Proteomes" id="UP000027073">
    <property type="component" value="Unassembled WGS sequence"/>
</dbReference>
<dbReference type="VEuPathDB" id="FungiDB:PLEOSDRAFT_1077151"/>